<dbReference type="GO" id="GO:0042558">
    <property type="term" value="P:pteridine-containing compound metabolic process"/>
    <property type="evidence" value="ECO:0007669"/>
    <property type="project" value="InterPro"/>
</dbReference>
<evidence type="ECO:0000259" key="2">
    <source>
        <dbReference type="PROSITE" id="PS50972"/>
    </source>
</evidence>
<feature type="domain" description="Pterin-binding" evidence="2">
    <location>
        <begin position="82"/>
        <end position="176"/>
    </location>
</feature>
<dbReference type="STRING" id="1194083.BN12_2860019"/>
<dbReference type="PANTHER" id="PTHR33164:SF43">
    <property type="entry name" value="HTH-TYPE TRANSCRIPTIONAL REPRESSOR YETL"/>
    <property type="match status" value="1"/>
</dbReference>
<reference evidence="4 5" key="1">
    <citation type="journal article" date="2013" name="ISME J.">
        <title>A metabolic model for members of the genus Tetrasphaera involved in enhanced biological phosphorus removal.</title>
        <authorList>
            <person name="Kristiansen R."/>
            <person name="Nguyen H.T.T."/>
            <person name="Saunders A.M."/>
            <person name="Nielsen J.L."/>
            <person name="Wimmer R."/>
            <person name="Le V.Q."/>
            <person name="McIlroy S.J."/>
            <person name="Petrovski S."/>
            <person name="Seviour R.J."/>
            <person name="Calteau A."/>
            <person name="Nielsen K.L."/>
            <person name="Nielsen P.H."/>
        </authorList>
    </citation>
    <scope>NUCLEOTIDE SEQUENCE [LARGE SCALE GENOMIC DNA]</scope>
    <source>
        <strain evidence="4 5">T1-X7</strain>
    </source>
</reference>
<name>A0A077M2E9_9MICO</name>
<dbReference type="OrthoDB" id="5120077at2"/>
<organism evidence="4 5">
    <name type="scientific">Nostocoides japonicum T1-X7</name>
    <dbReference type="NCBI Taxonomy" id="1194083"/>
    <lineage>
        <taxon>Bacteria</taxon>
        <taxon>Bacillati</taxon>
        <taxon>Actinomycetota</taxon>
        <taxon>Actinomycetes</taxon>
        <taxon>Micrococcales</taxon>
        <taxon>Intrasporangiaceae</taxon>
        <taxon>Nostocoides</taxon>
    </lineage>
</organism>
<evidence type="ECO:0000256" key="1">
    <source>
        <dbReference type="SAM" id="MobiDB-lite"/>
    </source>
</evidence>
<dbReference type="GO" id="GO:0003700">
    <property type="term" value="F:DNA-binding transcription factor activity"/>
    <property type="evidence" value="ECO:0007669"/>
    <property type="project" value="InterPro"/>
</dbReference>
<gene>
    <name evidence="4" type="ORF">BN12_2860019</name>
</gene>
<sequence>MRPAAQPSAISPGDTRPSATSVASSPPAALPARPGGPVAAVRALARLARVVERAGGDLSLAHYRVLSAVAGGDDRASRIAVKLALGQPSLSGSVDALTRRGLLERETDAADQRAVSLRLTPAGARALEAAEAAMVTRLAELAGTDEELERLVDALTSVGVAIEARMAARFQEAATS</sequence>
<dbReference type="SMART" id="SM00347">
    <property type="entry name" value="HTH_MARR"/>
    <property type="match status" value="1"/>
</dbReference>
<accession>A0A077M2E9</accession>
<feature type="compositionally biased region" description="Low complexity" evidence="1">
    <location>
        <begin position="15"/>
        <end position="35"/>
    </location>
</feature>
<dbReference type="EMBL" id="CAJB01000208">
    <property type="protein sequence ID" value="CCH78419.1"/>
    <property type="molecule type" value="Genomic_DNA"/>
</dbReference>
<dbReference type="Gene3D" id="1.10.10.10">
    <property type="entry name" value="Winged helix-like DNA-binding domain superfamily/Winged helix DNA-binding domain"/>
    <property type="match status" value="1"/>
</dbReference>
<dbReference type="SUPFAM" id="SSF46785">
    <property type="entry name" value="Winged helix' DNA-binding domain"/>
    <property type="match status" value="1"/>
</dbReference>
<dbReference type="PROSITE" id="PS50972">
    <property type="entry name" value="PTERIN_BINDING"/>
    <property type="match status" value="1"/>
</dbReference>
<dbReference type="InterPro" id="IPR036390">
    <property type="entry name" value="WH_DNA-bd_sf"/>
</dbReference>
<comment type="caution">
    <text evidence="4">The sequence shown here is derived from an EMBL/GenBank/DDBJ whole genome shotgun (WGS) entry which is preliminary data.</text>
</comment>
<dbReference type="PANTHER" id="PTHR33164">
    <property type="entry name" value="TRANSCRIPTIONAL REGULATOR, MARR FAMILY"/>
    <property type="match status" value="1"/>
</dbReference>
<evidence type="ECO:0000313" key="5">
    <source>
        <dbReference type="Proteomes" id="UP000035721"/>
    </source>
</evidence>
<dbReference type="InterPro" id="IPR039422">
    <property type="entry name" value="MarR/SlyA-like"/>
</dbReference>
<evidence type="ECO:0000313" key="4">
    <source>
        <dbReference type="EMBL" id="CCH78419.1"/>
    </source>
</evidence>
<feature type="domain" description="HTH marR-type" evidence="3">
    <location>
        <begin position="37"/>
        <end position="160"/>
    </location>
</feature>
<dbReference type="InterPro" id="IPR000835">
    <property type="entry name" value="HTH_MarR-typ"/>
</dbReference>
<dbReference type="InterPro" id="IPR036388">
    <property type="entry name" value="WH-like_DNA-bd_sf"/>
</dbReference>
<feature type="region of interest" description="Disordered" evidence="1">
    <location>
        <begin position="1"/>
        <end position="35"/>
    </location>
</feature>
<dbReference type="Proteomes" id="UP000035721">
    <property type="component" value="Unassembled WGS sequence"/>
</dbReference>
<protein>
    <submittedName>
        <fullName evidence="4">Transcriptional regulator, MarR family (Modular protein)</fullName>
    </submittedName>
</protein>
<dbReference type="GO" id="GO:0006950">
    <property type="term" value="P:response to stress"/>
    <property type="evidence" value="ECO:0007669"/>
    <property type="project" value="TreeGrafter"/>
</dbReference>
<proteinExistence type="predicted"/>
<dbReference type="InterPro" id="IPR000489">
    <property type="entry name" value="Pterin-binding_dom"/>
</dbReference>
<dbReference type="RefSeq" id="WP_083454812.1">
    <property type="nucleotide sequence ID" value="NZ_HF570958.1"/>
</dbReference>
<evidence type="ECO:0000259" key="3">
    <source>
        <dbReference type="PROSITE" id="PS50995"/>
    </source>
</evidence>
<dbReference type="Pfam" id="PF12802">
    <property type="entry name" value="MarR_2"/>
    <property type="match status" value="1"/>
</dbReference>
<dbReference type="AlphaFoldDB" id="A0A077M2E9"/>
<keyword evidence="5" id="KW-1185">Reference proteome</keyword>
<dbReference type="PROSITE" id="PS50995">
    <property type="entry name" value="HTH_MARR_2"/>
    <property type="match status" value="1"/>
</dbReference>